<organism evidence="1">
    <name type="scientific">marine sediment metagenome</name>
    <dbReference type="NCBI Taxonomy" id="412755"/>
    <lineage>
        <taxon>unclassified sequences</taxon>
        <taxon>metagenomes</taxon>
        <taxon>ecological metagenomes</taxon>
    </lineage>
</organism>
<name>X1QF06_9ZZZZ</name>
<protein>
    <submittedName>
        <fullName evidence="1">Uncharacterized protein</fullName>
    </submittedName>
</protein>
<accession>X1QF06</accession>
<gene>
    <name evidence="1" type="ORF">S12H4_02481</name>
</gene>
<sequence length="66" mass="7824">MNEKEKLLEQINKLTPVEFSKLCLRVVKTIVKKEPAENYLLKAEKEDLVKLMLEYDVKMNDNDKNQ</sequence>
<comment type="caution">
    <text evidence="1">The sequence shown here is derived from an EMBL/GenBank/DDBJ whole genome shotgun (WGS) entry which is preliminary data.</text>
</comment>
<proteinExistence type="predicted"/>
<dbReference type="EMBL" id="BARW01000612">
    <property type="protein sequence ID" value="GAI66778.1"/>
    <property type="molecule type" value="Genomic_DNA"/>
</dbReference>
<dbReference type="AlphaFoldDB" id="X1QF06"/>
<reference evidence="1" key="1">
    <citation type="journal article" date="2014" name="Front. Microbiol.">
        <title>High frequency of phylogenetically diverse reductive dehalogenase-homologous genes in deep subseafloor sedimentary metagenomes.</title>
        <authorList>
            <person name="Kawai M."/>
            <person name="Futagami T."/>
            <person name="Toyoda A."/>
            <person name="Takaki Y."/>
            <person name="Nishi S."/>
            <person name="Hori S."/>
            <person name="Arai W."/>
            <person name="Tsubouchi T."/>
            <person name="Morono Y."/>
            <person name="Uchiyama I."/>
            <person name="Ito T."/>
            <person name="Fujiyama A."/>
            <person name="Inagaki F."/>
            <person name="Takami H."/>
        </authorList>
    </citation>
    <scope>NUCLEOTIDE SEQUENCE</scope>
    <source>
        <strain evidence="1">Expedition CK06-06</strain>
    </source>
</reference>
<evidence type="ECO:0000313" key="1">
    <source>
        <dbReference type="EMBL" id="GAI66778.1"/>
    </source>
</evidence>